<proteinExistence type="predicted"/>
<accession>A0A9W6X2B7</accession>
<evidence type="ECO:0000256" key="1">
    <source>
        <dbReference type="SAM" id="MobiDB-lite"/>
    </source>
</evidence>
<dbReference type="PANTHER" id="PTHR33946:SF4">
    <property type="entry name" value="COAGULATION FACTOR XI"/>
    <property type="match status" value="1"/>
</dbReference>
<evidence type="ECO:0000313" key="2">
    <source>
        <dbReference type="EMBL" id="GMF28029.1"/>
    </source>
</evidence>
<gene>
    <name evidence="2" type="ORF">Plil01_001176700</name>
</gene>
<dbReference type="OrthoDB" id="92096at2759"/>
<sequence>MSPKYPLYSVYYAAPLQASSQRISARAHSVTMKVFIPVVVAAVTFSTATAETTWIDDLTPIENSDSYHMSHVHVVHARAQSDAPVWLTSLNAFGSMFGSSDATKFRAALDTVNTASVEGALMFVQAEGIDYSKRGDSDKCNRKNWMQYIVFYDIVFAQTNETLAEFESEYGPFMAMDGGQCTPVNGTISKDCKSLNGDSNVPNLGPFIGGEARNTDPRAPYPDCWWYSFPNTCPESKWKEKTDSCRSNTRKGLCDFDKLPDGVTCTYNYRILGYVPIDDVVGITAMTKTDDSGTYSNFTEFCNDGGVEFKTNDAGDVIESIDFWKSPLDTSANSARTTTLLETYADLLESKVSTQITSSIVEHMQALPDVAGLVDQNPACYLNVQACADAPHGCKRSLYGQICTVCDSDAEDCVKAPNEFTFPTLEKGKVVEAESSSSSERTLSESASTGSSSATSASDEGSSASTSTSSAVSVAMTAAALIASFGLSVLLA</sequence>
<feature type="region of interest" description="Disordered" evidence="1">
    <location>
        <begin position="431"/>
        <end position="466"/>
    </location>
</feature>
<reference evidence="2" key="1">
    <citation type="submission" date="2023-04" db="EMBL/GenBank/DDBJ databases">
        <title>Phytophthora lilii NBRC 32176.</title>
        <authorList>
            <person name="Ichikawa N."/>
            <person name="Sato H."/>
            <person name="Tonouchi N."/>
        </authorList>
    </citation>
    <scope>NUCLEOTIDE SEQUENCE</scope>
    <source>
        <strain evidence="2">NBRC 32176</strain>
    </source>
</reference>
<protein>
    <submittedName>
        <fullName evidence="2">Unnamed protein product</fullName>
    </submittedName>
</protein>
<feature type="compositionally biased region" description="Low complexity" evidence="1">
    <location>
        <begin position="433"/>
        <end position="466"/>
    </location>
</feature>
<comment type="caution">
    <text evidence="2">The sequence shown here is derived from an EMBL/GenBank/DDBJ whole genome shotgun (WGS) entry which is preliminary data.</text>
</comment>
<dbReference type="EMBL" id="BSXW01000691">
    <property type="protein sequence ID" value="GMF28029.1"/>
    <property type="molecule type" value="Genomic_DNA"/>
</dbReference>
<dbReference type="AlphaFoldDB" id="A0A9W6X2B7"/>
<organism evidence="2 3">
    <name type="scientific">Phytophthora lilii</name>
    <dbReference type="NCBI Taxonomy" id="2077276"/>
    <lineage>
        <taxon>Eukaryota</taxon>
        <taxon>Sar</taxon>
        <taxon>Stramenopiles</taxon>
        <taxon>Oomycota</taxon>
        <taxon>Peronosporomycetes</taxon>
        <taxon>Peronosporales</taxon>
        <taxon>Peronosporaceae</taxon>
        <taxon>Phytophthora</taxon>
    </lineage>
</organism>
<dbReference type="PANTHER" id="PTHR33946">
    <property type="match status" value="1"/>
</dbReference>
<dbReference type="Proteomes" id="UP001165083">
    <property type="component" value="Unassembled WGS sequence"/>
</dbReference>
<name>A0A9W6X2B7_9STRA</name>
<keyword evidence="3" id="KW-1185">Reference proteome</keyword>
<evidence type="ECO:0000313" key="3">
    <source>
        <dbReference type="Proteomes" id="UP001165083"/>
    </source>
</evidence>